<evidence type="ECO:0008006" key="4">
    <source>
        <dbReference type="Google" id="ProtNLM"/>
    </source>
</evidence>
<comment type="caution">
    <text evidence="2">The sequence shown here is derived from an EMBL/GenBank/DDBJ whole genome shotgun (WGS) entry which is preliminary data.</text>
</comment>
<keyword evidence="3" id="KW-1185">Reference proteome</keyword>
<dbReference type="AlphaFoldDB" id="A0A327QMC5"/>
<protein>
    <recommendedName>
        <fullName evidence="4">PBP family phospholipid-binding protein</fullName>
    </recommendedName>
</protein>
<dbReference type="SUPFAM" id="SSF49777">
    <property type="entry name" value="PEBP-like"/>
    <property type="match status" value="1"/>
</dbReference>
<dbReference type="PANTHER" id="PTHR30289:SF1">
    <property type="entry name" value="PEBP (PHOSPHATIDYLETHANOLAMINE-BINDING PROTEIN) FAMILY PROTEIN"/>
    <property type="match status" value="1"/>
</dbReference>
<gene>
    <name evidence="2" type="ORF">LX64_02569</name>
</gene>
<proteinExistence type="predicted"/>
<keyword evidence="1" id="KW-0732">Signal</keyword>
<feature type="signal peptide" evidence="1">
    <location>
        <begin position="1"/>
        <end position="20"/>
    </location>
</feature>
<accession>A0A327QMC5</accession>
<dbReference type="InterPro" id="IPR005247">
    <property type="entry name" value="YbhB_YbcL/LppC-like"/>
</dbReference>
<evidence type="ECO:0000313" key="3">
    <source>
        <dbReference type="Proteomes" id="UP000249547"/>
    </source>
</evidence>
<dbReference type="InterPro" id="IPR008914">
    <property type="entry name" value="PEBP"/>
</dbReference>
<dbReference type="Gene3D" id="3.90.280.10">
    <property type="entry name" value="PEBP-like"/>
    <property type="match status" value="1"/>
</dbReference>
<dbReference type="InterPro" id="IPR036610">
    <property type="entry name" value="PEBP-like_sf"/>
</dbReference>
<evidence type="ECO:0000313" key="2">
    <source>
        <dbReference type="EMBL" id="RAJ05411.1"/>
    </source>
</evidence>
<dbReference type="CDD" id="cd00865">
    <property type="entry name" value="PEBP_bact_arch"/>
    <property type="match status" value="1"/>
</dbReference>
<dbReference type="EMBL" id="QLLL01000004">
    <property type="protein sequence ID" value="RAJ05411.1"/>
    <property type="molecule type" value="Genomic_DNA"/>
</dbReference>
<dbReference type="Proteomes" id="UP000249547">
    <property type="component" value="Unassembled WGS sequence"/>
</dbReference>
<dbReference type="OrthoDB" id="9797506at2"/>
<dbReference type="PANTHER" id="PTHR30289">
    <property type="entry name" value="UNCHARACTERIZED PROTEIN YBCL-RELATED"/>
    <property type="match status" value="1"/>
</dbReference>
<name>A0A327QMC5_9BACT</name>
<dbReference type="Pfam" id="PF01161">
    <property type="entry name" value="PBP"/>
    <property type="match status" value="1"/>
</dbReference>
<dbReference type="RefSeq" id="WP_111598004.1">
    <property type="nucleotide sequence ID" value="NZ_QLLL01000004.1"/>
</dbReference>
<feature type="chain" id="PRO_5016466759" description="PBP family phospholipid-binding protein" evidence="1">
    <location>
        <begin position="21"/>
        <end position="180"/>
    </location>
</feature>
<organism evidence="2 3">
    <name type="scientific">Chitinophaga skermanii</name>
    <dbReference type="NCBI Taxonomy" id="331697"/>
    <lineage>
        <taxon>Bacteria</taxon>
        <taxon>Pseudomonadati</taxon>
        <taxon>Bacteroidota</taxon>
        <taxon>Chitinophagia</taxon>
        <taxon>Chitinophagales</taxon>
        <taxon>Chitinophagaceae</taxon>
        <taxon>Chitinophaga</taxon>
    </lineage>
</organism>
<dbReference type="NCBIfam" id="TIGR00481">
    <property type="entry name" value="YbhB/YbcL family Raf kinase inhibitor-like protein"/>
    <property type="match status" value="1"/>
</dbReference>
<evidence type="ECO:0000256" key="1">
    <source>
        <dbReference type="SAM" id="SignalP"/>
    </source>
</evidence>
<sequence>MFRSILFFVAIMASVASAQAQTFTLKSNEVGGQFTNKQYYNSFGYQGENQSPQLYWENAPKNTQSFAVTMYDLDAPTGSGFWHWVVFNLPADTRELKPGAGDITKQLMPAGTVQSVTDYGVAGYGGAAPPAGAPHRYLITVFALNKRLDLDKNATPAFVGYNLHFATIEQASIVVYGQKK</sequence>
<reference evidence="2 3" key="1">
    <citation type="submission" date="2018-06" db="EMBL/GenBank/DDBJ databases">
        <title>Genomic Encyclopedia of Archaeal and Bacterial Type Strains, Phase II (KMG-II): from individual species to whole genera.</title>
        <authorList>
            <person name="Goeker M."/>
        </authorList>
    </citation>
    <scope>NUCLEOTIDE SEQUENCE [LARGE SCALE GENOMIC DNA]</scope>
    <source>
        <strain evidence="2 3">DSM 23857</strain>
    </source>
</reference>